<keyword evidence="2" id="KW-1185">Reference proteome</keyword>
<accession>A0AC60PMV5</accession>
<gene>
    <name evidence="1" type="ORF">HPB47_001850</name>
</gene>
<name>A0AC60PMV5_IXOPE</name>
<protein>
    <submittedName>
        <fullName evidence="1">Uncharacterized protein</fullName>
    </submittedName>
</protein>
<dbReference type="Proteomes" id="UP000805193">
    <property type="component" value="Unassembled WGS sequence"/>
</dbReference>
<evidence type="ECO:0000313" key="1">
    <source>
        <dbReference type="EMBL" id="KAG0422317.1"/>
    </source>
</evidence>
<proteinExistence type="predicted"/>
<evidence type="ECO:0000313" key="2">
    <source>
        <dbReference type="Proteomes" id="UP000805193"/>
    </source>
</evidence>
<reference evidence="1 2" key="1">
    <citation type="journal article" date="2020" name="Cell">
        <title>Large-Scale Comparative Analyses of Tick Genomes Elucidate Their Genetic Diversity and Vector Capacities.</title>
        <authorList>
            <consortium name="Tick Genome and Microbiome Consortium (TIGMIC)"/>
            <person name="Jia N."/>
            <person name="Wang J."/>
            <person name="Shi W."/>
            <person name="Du L."/>
            <person name="Sun Y."/>
            <person name="Zhan W."/>
            <person name="Jiang J.F."/>
            <person name="Wang Q."/>
            <person name="Zhang B."/>
            <person name="Ji P."/>
            <person name="Bell-Sakyi L."/>
            <person name="Cui X.M."/>
            <person name="Yuan T.T."/>
            <person name="Jiang B.G."/>
            <person name="Yang W.F."/>
            <person name="Lam T.T."/>
            <person name="Chang Q.C."/>
            <person name="Ding S.J."/>
            <person name="Wang X.J."/>
            <person name="Zhu J.G."/>
            <person name="Ruan X.D."/>
            <person name="Zhao L."/>
            <person name="Wei J.T."/>
            <person name="Ye R.Z."/>
            <person name="Que T.C."/>
            <person name="Du C.H."/>
            <person name="Zhou Y.H."/>
            <person name="Cheng J.X."/>
            <person name="Dai P.F."/>
            <person name="Guo W.B."/>
            <person name="Han X.H."/>
            <person name="Huang E.J."/>
            <person name="Li L.F."/>
            <person name="Wei W."/>
            <person name="Gao Y.C."/>
            <person name="Liu J.Z."/>
            <person name="Shao H.Z."/>
            <person name="Wang X."/>
            <person name="Wang C.C."/>
            <person name="Yang T.C."/>
            <person name="Huo Q.B."/>
            <person name="Li W."/>
            <person name="Chen H.Y."/>
            <person name="Chen S.E."/>
            <person name="Zhou L.G."/>
            <person name="Ni X.B."/>
            <person name="Tian J.H."/>
            <person name="Sheng Y."/>
            <person name="Liu T."/>
            <person name="Pan Y.S."/>
            <person name="Xia L.Y."/>
            <person name="Li J."/>
            <person name="Zhao F."/>
            <person name="Cao W.C."/>
        </authorList>
    </citation>
    <scope>NUCLEOTIDE SEQUENCE [LARGE SCALE GENOMIC DNA]</scope>
    <source>
        <strain evidence="1">Iper-2018</strain>
    </source>
</reference>
<sequence length="519" mass="59758">MPERLVSLIGLNRLDDLHVLEILRLLALDFAVLFASVATLLVSNTPVVDETTRPCPQSRWRVHSAVMGDFLVLLLMAGAAVLQASLSSLVYFAVFLGTATRLGMHLPLAEGYRLLRTCLMLYSAAHILVLYAYQLDYLQGLVPPSSLEARLIGLSPLRVAPCTGDESALADFRLLVFRRLHWTLYLSPLAVLGFYFVVATVTRYQLLQKTGCRLLTRGSYMLTLIVMMAWSITYHSWLTFVLLIWSCVLWMMPSSRQACLRSSPALVAYAELLLLLQYLYSLDLTDKELPQHVNTVNLAQLGLIKYAHDAYQPLSLKQLLAPWSPEQLAVCVDAEALHAELFGRFHSYLRRRGSTVTFSISTQLLVRRLGRLVQQWLTRYWIWVVASMLMFISLGGEQVVLYRIVYMLLFLFFVTVFQVSYQLWIKVMYGFWLTVIIYSMLVLILIYSYQFEHFPEYWEHHLRIPVGFQKDIGLEVYQADPGTLFLKLLTPTFFLIITIIQLHYFHNEFIKLNEDNFTY</sequence>
<feature type="non-terminal residue" evidence="1">
    <location>
        <position position="519"/>
    </location>
</feature>
<organism evidence="1 2">
    <name type="scientific">Ixodes persulcatus</name>
    <name type="common">Taiga tick</name>
    <dbReference type="NCBI Taxonomy" id="34615"/>
    <lineage>
        <taxon>Eukaryota</taxon>
        <taxon>Metazoa</taxon>
        <taxon>Ecdysozoa</taxon>
        <taxon>Arthropoda</taxon>
        <taxon>Chelicerata</taxon>
        <taxon>Arachnida</taxon>
        <taxon>Acari</taxon>
        <taxon>Parasitiformes</taxon>
        <taxon>Ixodida</taxon>
        <taxon>Ixodoidea</taxon>
        <taxon>Ixodidae</taxon>
        <taxon>Ixodinae</taxon>
        <taxon>Ixodes</taxon>
    </lineage>
</organism>
<dbReference type="EMBL" id="JABSTQ010010248">
    <property type="protein sequence ID" value="KAG0422317.1"/>
    <property type="molecule type" value="Genomic_DNA"/>
</dbReference>
<comment type="caution">
    <text evidence="1">The sequence shown here is derived from an EMBL/GenBank/DDBJ whole genome shotgun (WGS) entry which is preliminary data.</text>
</comment>